<gene>
    <name evidence="2" type="ORF">WN944_022143</name>
</gene>
<accession>A0AAP0R053</accession>
<dbReference type="AlphaFoldDB" id="A0AAP0R053"/>
<reference evidence="2 3" key="1">
    <citation type="submission" date="2024-05" db="EMBL/GenBank/DDBJ databases">
        <title>Haplotype-resolved chromosome-level genome assembly of Huyou (Citrus changshanensis).</title>
        <authorList>
            <person name="Miao C."/>
            <person name="Chen W."/>
            <person name="Wu Y."/>
            <person name="Wang L."/>
            <person name="Zhao S."/>
            <person name="Grierson D."/>
            <person name="Xu C."/>
            <person name="Chen K."/>
        </authorList>
    </citation>
    <scope>NUCLEOTIDE SEQUENCE [LARGE SCALE GENOMIC DNA]</scope>
    <source>
        <strain evidence="2">01-14</strain>
        <tissue evidence="2">Leaf</tissue>
    </source>
</reference>
<dbReference type="EMBL" id="JBCGBO010000001">
    <property type="protein sequence ID" value="KAK9229184.1"/>
    <property type="molecule type" value="Genomic_DNA"/>
</dbReference>
<evidence type="ECO:0000313" key="2">
    <source>
        <dbReference type="EMBL" id="KAK9229184.1"/>
    </source>
</evidence>
<proteinExistence type="predicted"/>
<sequence length="110" mass="11639">MEKMSTVQIFLMISLVLGLTVGHSSATCADDCVSSCRPGPGKDISGCVHRCIIECKPPVSASFNTPNHAQHFCNLGCVSSSCAKINTKEKIGEEKLVSCVESCSKTCAKI</sequence>
<keyword evidence="3" id="KW-1185">Reference proteome</keyword>
<feature type="chain" id="PRO_5042958746" description="Thionin-like protein 2" evidence="1">
    <location>
        <begin position="27"/>
        <end position="110"/>
    </location>
</feature>
<dbReference type="PANTHER" id="PTHR36312:SF15">
    <property type="entry name" value="THIONIN-LIKE PROTEIN"/>
    <property type="match status" value="1"/>
</dbReference>
<evidence type="ECO:0000313" key="3">
    <source>
        <dbReference type="Proteomes" id="UP001428341"/>
    </source>
</evidence>
<evidence type="ECO:0000256" key="1">
    <source>
        <dbReference type="SAM" id="SignalP"/>
    </source>
</evidence>
<dbReference type="PANTHER" id="PTHR36312">
    <property type="entry name" value="THIONIN-LIKE PROTEIN 1"/>
    <property type="match status" value="1"/>
</dbReference>
<name>A0AAP0R053_9ROSI</name>
<dbReference type="InterPro" id="IPR038975">
    <property type="entry name" value="THNL"/>
</dbReference>
<organism evidence="2 3">
    <name type="scientific">Citrus x changshan-huyou</name>
    <dbReference type="NCBI Taxonomy" id="2935761"/>
    <lineage>
        <taxon>Eukaryota</taxon>
        <taxon>Viridiplantae</taxon>
        <taxon>Streptophyta</taxon>
        <taxon>Embryophyta</taxon>
        <taxon>Tracheophyta</taxon>
        <taxon>Spermatophyta</taxon>
        <taxon>Magnoliopsida</taxon>
        <taxon>eudicotyledons</taxon>
        <taxon>Gunneridae</taxon>
        <taxon>Pentapetalae</taxon>
        <taxon>rosids</taxon>
        <taxon>malvids</taxon>
        <taxon>Sapindales</taxon>
        <taxon>Rutaceae</taxon>
        <taxon>Aurantioideae</taxon>
        <taxon>Citrus</taxon>
    </lineage>
</organism>
<dbReference type="Proteomes" id="UP001428341">
    <property type="component" value="Unassembled WGS sequence"/>
</dbReference>
<evidence type="ECO:0008006" key="4">
    <source>
        <dbReference type="Google" id="ProtNLM"/>
    </source>
</evidence>
<keyword evidence="1" id="KW-0732">Signal</keyword>
<feature type="signal peptide" evidence="1">
    <location>
        <begin position="1"/>
        <end position="26"/>
    </location>
</feature>
<protein>
    <recommendedName>
        <fullName evidence="4">Thionin-like protein 2</fullName>
    </recommendedName>
</protein>
<comment type="caution">
    <text evidence="2">The sequence shown here is derived from an EMBL/GenBank/DDBJ whole genome shotgun (WGS) entry which is preliminary data.</text>
</comment>